<evidence type="ECO:0000313" key="1">
    <source>
        <dbReference type="EMBL" id="GMT01606.1"/>
    </source>
</evidence>
<reference evidence="1" key="1">
    <citation type="submission" date="2023-10" db="EMBL/GenBank/DDBJ databases">
        <title>Genome assembly of Pristionchus species.</title>
        <authorList>
            <person name="Yoshida K."/>
            <person name="Sommer R.J."/>
        </authorList>
    </citation>
    <scope>NUCLEOTIDE SEQUENCE</scope>
    <source>
        <strain evidence="1">RS0144</strain>
    </source>
</reference>
<evidence type="ECO:0000313" key="2">
    <source>
        <dbReference type="Proteomes" id="UP001432027"/>
    </source>
</evidence>
<protein>
    <recommendedName>
        <fullName evidence="3">TonB-dependent receptor</fullName>
    </recommendedName>
</protein>
<dbReference type="EMBL" id="BTSX01000005">
    <property type="protein sequence ID" value="GMT01606.1"/>
    <property type="molecule type" value="Genomic_DNA"/>
</dbReference>
<sequence>NSNLSITVINPNEDDVKVSFNYYNAIFDYSSAKHETLTLPAGAIYTHYFPSSLAWEHMNGGFQEQFDTRIGVNTTAPVSLYANNYNKDGFGDSYLGNFKIEFGQDYIALFEIYHRRING</sequence>
<name>A0AAV5U3Z6_9BILA</name>
<accession>A0AAV5U3Z6</accession>
<proteinExistence type="predicted"/>
<organism evidence="1 2">
    <name type="scientific">Pristionchus entomophagus</name>
    <dbReference type="NCBI Taxonomy" id="358040"/>
    <lineage>
        <taxon>Eukaryota</taxon>
        <taxon>Metazoa</taxon>
        <taxon>Ecdysozoa</taxon>
        <taxon>Nematoda</taxon>
        <taxon>Chromadorea</taxon>
        <taxon>Rhabditida</taxon>
        <taxon>Rhabditina</taxon>
        <taxon>Diplogasteromorpha</taxon>
        <taxon>Diplogasteroidea</taxon>
        <taxon>Neodiplogasteridae</taxon>
        <taxon>Pristionchus</taxon>
    </lineage>
</organism>
<keyword evidence="2" id="KW-1185">Reference proteome</keyword>
<dbReference type="Proteomes" id="UP001432027">
    <property type="component" value="Unassembled WGS sequence"/>
</dbReference>
<dbReference type="AlphaFoldDB" id="A0AAV5U3Z6"/>
<gene>
    <name evidence="1" type="ORF">PENTCL1PPCAC_23780</name>
</gene>
<feature type="non-terminal residue" evidence="1">
    <location>
        <position position="1"/>
    </location>
</feature>
<comment type="caution">
    <text evidence="1">The sequence shown here is derived from an EMBL/GenBank/DDBJ whole genome shotgun (WGS) entry which is preliminary data.</text>
</comment>
<evidence type="ECO:0008006" key="3">
    <source>
        <dbReference type="Google" id="ProtNLM"/>
    </source>
</evidence>